<dbReference type="SUPFAM" id="SSF102114">
    <property type="entry name" value="Radical SAM enzymes"/>
    <property type="match status" value="1"/>
</dbReference>
<reference evidence="9" key="1">
    <citation type="submission" date="2017-02" db="EMBL/GenBank/DDBJ databases">
        <authorList>
            <person name="Varghese N."/>
            <person name="Submissions S."/>
        </authorList>
    </citation>
    <scope>NUCLEOTIDE SEQUENCE [LARGE SCALE GENOMIC DNA]</scope>
    <source>
        <strain evidence="9">DSM 16521</strain>
    </source>
</reference>
<dbReference type="PANTHER" id="PTHR43583">
    <property type="entry name" value="2-IMINOACETATE SYNTHASE"/>
    <property type="match status" value="1"/>
</dbReference>
<keyword evidence="4" id="KW-0479">Metal-binding</keyword>
<gene>
    <name evidence="8" type="ORF">SAMN02745885_02417</name>
</gene>
<keyword evidence="2" id="KW-0004">4Fe-4S</keyword>
<keyword evidence="6" id="KW-0411">Iron-sulfur</keyword>
<dbReference type="InterPro" id="IPR013785">
    <property type="entry name" value="Aldolase_TIM"/>
</dbReference>
<evidence type="ECO:0000256" key="4">
    <source>
        <dbReference type="ARBA" id="ARBA00022723"/>
    </source>
</evidence>
<dbReference type="Pfam" id="PF06968">
    <property type="entry name" value="BATS"/>
    <property type="match status" value="1"/>
</dbReference>
<accession>A0A1T4S3N7</accession>
<dbReference type="Gene3D" id="3.20.20.70">
    <property type="entry name" value="Aldolase class I"/>
    <property type="match status" value="1"/>
</dbReference>
<sequence length="460" mass="51232">MQIPTWLAEADLENLLREAAKPSAPRVREILAKAATAQGLTLAEAAQLLQIEDEELLTELFQAAGQVKERIYGRRVVIFAPLYLTNECHNNCLYCGFRAANRSLARRTLTVEEAVAEAKALESQGHKRLLLVAGENGRQAAVDYIVQVIEAIYQQADIRRLNVNIAPLDGEGFRRLKAAGIGTYQLFQETYHLDTYRQMHPAGAKADYHWRVSAPERALQAGIDDIGMGVLYGLYDHRYDTLALLAHAHYLDRTYGVGPHTLSVPRLRPAPGSQLQAAPYPVSDRDFKKIVAVLRLAVPYTGLILSTRETPAFRDELLHLGISQISAGSATSPGGYRERARTADPTEQFAIEDHRTLDEVITCVLQAGFIPSFCTACYRSGRTGERFMQLAKSGNIQNVCQPNALLTLQEYLLHFGSEAARNAAAPVLAKEQEAIRREDIRRLTADRLRRLEQGEKDLYL</sequence>
<dbReference type="GO" id="GO:0051539">
    <property type="term" value="F:4 iron, 4 sulfur cluster binding"/>
    <property type="evidence" value="ECO:0007669"/>
    <property type="project" value="UniProtKB-KW"/>
</dbReference>
<evidence type="ECO:0000256" key="2">
    <source>
        <dbReference type="ARBA" id="ARBA00022485"/>
    </source>
</evidence>
<evidence type="ECO:0000256" key="5">
    <source>
        <dbReference type="ARBA" id="ARBA00023004"/>
    </source>
</evidence>
<dbReference type="AlphaFoldDB" id="A0A1T4S3N7"/>
<dbReference type="InterPro" id="IPR012726">
    <property type="entry name" value="ThiH"/>
</dbReference>
<dbReference type="SFLD" id="SFLDG01060">
    <property type="entry name" value="BATS_domain_containing"/>
    <property type="match status" value="1"/>
</dbReference>
<organism evidence="8 9">
    <name type="scientific">Carboxydocella sporoproducens DSM 16521</name>
    <dbReference type="NCBI Taxonomy" id="1121270"/>
    <lineage>
        <taxon>Bacteria</taxon>
        <taxon>Bacillati</taxon>
        <taxon>Bacillota</taxon>
        <taxon>Clostridia</taxon>
        <taxon>Eubacteriales</taxon>
        <taxon>Clostridiales Family XVI. Incertae Sedis</taxon>
        <taxon>Carboxydocella</taxon>
    </lineage>
</organism>
<dbReference type="Proteomes" id="UP000189933">
    <property type="component" value="Unassembled WGS sequence"/>
</dbReference>
<name>A0A1T4S3N7_9FIRM</name>
<proteinExistence type="predicted"/>
<dbReference type="PROSITE" id="PS51918">
    <property type="entry name" value="RADICAL_SAM"/>
    <property type="match status" value="1"/>
</dbReference>
<dbReference type="SFLD" id="SFLDF00319">
    <property type="entry name" value="Fe_hydrogenase_maturase_(HydG"/>
    <property type="match status" value="1"/>
</dbReference>
<dbReference type="InterPro" id="IPR034428">
    <property type="entry name" value="ThiH/NoCL/HydG-like"/>
</dbReference>
<evidence type="ECO:0000256" key="1">
    <source>
        <dbReference type="ARBA" id="ARBA00001966"/>
    </source>
</evidence>
<dbReference type="InterPro" id="IPR024007">
    <property type="entry name" value="FeFe-hyd_mat_HydG"/>
</dbReference>
<evidence type="ECO:0000256" key="6">
    <source>
        <dbReference type="ARBA" id="ARBA00023014"/>
    </source>
</evidence>
<dbReference type="EMBL" id="FUXM01000042">
    <property type="protein sequence ID" value="SKA22910.1"/>
    <property type="molecule type" value="Genomic_DNA"/>
</dbReference>
<keyword evidence="5" id="KW-0408">Iron</keyword>
<dbReference type="SFLD" id="SFLDG01081">
    <property type="entry name" value="cleavage_of_the_Ca-Cb_bond_in"/>
    <property type="match status" value="1"/>
</dbReference>
<dbReference type="Pfam" id="PF04055">
    <property type="entry name" value="Radical_SAM"/>
    <property type="match status" value="1"/>
</dbReference>
<dbReference type="GO" id="GO:0005506">
    <property type="term" value="F:iron ion binding"/>
    <property type="evidence" value="ECO:0007669"/>
    <property type="project" value="InterPro"/>
</dbReference>
<dbReference type="GO" id="GO:0009228">
    <property type="term" value="P:thiamine biosynthetic process"/>
    <property type="evidence" value="ECO:0007669"/>
    <property type="project" value="InterPro"/>
</dbReference>
<evidence type="ECO:0000313" key="8">
    <source>
        <dbReference type="EMBL" id="SKA22910.1"/>
    </source>
</evidence>
<dbReference type="InterPro" id="IPR010722">
    <property type="entry name" value="BATS_dom"/>
</dbReference>
<feature type="domain" description="Radical SAM core" evidence="7">
    <location>
        <begin position="74"/>
        <end position="308"/>
    </location>
</feature>
<dbReference type="SFLD" id="SFLDF00301">
    <property type="entry name" value="2-iminoacetate_synthase_(ThiH)"/>
    <property type="match status" value="1"/>
</dbReference>
<dbReference type="RefSeq" id="WP_242952073.1">
    <property type="nucleotide sequence ID" value="NZ_FUXM01000042.1"/>
</dbReference>
<dbReference type="InterPro" id="IPR058240">
    <property type="entry name" value="rSAM_sf"/>
</dbReference>
<dbReference type="SMART" id="SM00876">
    <property type="entry name" value="BATS"/>
    <property type="match status" value="1"/>
</dbReference>
<evidence type="ECO:0000259" key="7">
    <source>
        <dbReference type="PROSITE" id="PS51918"/>
    </source>
</evidence>
<dbReference type="InterPro" id="IPR007197">
    <property type="entry name" value="rSAM"/>
</dbReference>
<keyword evidence="3" id="KW-0949">S-adenosyl-L-methionine</keyword>
<protein>
    <submittedName>
        <fullName evidence="8">Iron-only hydrogenase maturation protein HydG</fullName>
    </submittedName>
</protein>
<dbReference type="NCBIfam" id="TIGR03955">
    <property type="entry name" value="rSAM_HydG"/>
    <property type="match status" value="1"/>
</dbReference>
<dbReference type="SFLD" id="SFLDS00029">
    <property type="entry name" value="Radical_SAM"/>
    <property type="match status" value="1"/>
</dbReference>
<evidence type="ECO:0000256" key="3">
    <source>
        <dbReference type="ARBA" id="ARBA00022691"/>
    </source>
</evidence>
<comment type="cofactor">
    <cofactor evidence="1">
        <name>[4Fe-4S] cluster</name>
        <dbReference type="ChEBI" id="CHEBI:49883"/>
    </cofactor>
</comment>
<evidence type="ECO:0000313" key="9">
    <source>
        <dbReference type="Proteomes" id="UP000189933"/>
    </source>
</evidence>
<dbReference type="PANTHER" id="PTHR43583:SF2">
    <property type="entry name" value="THIAZOLE BIOSYNTHESIS PROTEIN"/>
    <property type="match status" value="1"/>
</dbReference>
<dbReference type="CDD" id="cd01335">
    <property type="entry name" value="Radical_SAM"/>
    <property type="match status" value="1"/>
</dbReference>
<dbReference type="GO" id="GO:0003824">
    <property type="term" value="F:catalytic activity"/>
    <property type="evidence" value="ECO:0007669"/>
    <property type="project" value="InterPro"/>
</dbReference>
<keyword evidence="9" id="KW-1185">Reference proteome</keyword>